<name>A0A9P8V1I1_9PEZI</name>
<dbReference type="PROSITE" id="PS50097">
    <property type="entry name" value="BTB"/>
    <property type="match status" value="1"/>
</dbReference>
<gene>
    <name evidence="3" type="ORF">F5X68DRAFT_237222</name>
</gene>
<organism evidence="3 4">
    <name type="scientific">Plectosphaerella plurivora</name>
    <dbReference type="NCBI Taxonomy" id="936078"/>
    <lineage>
        <taxon>Eukaryota</taxon>
        <taxon>Fungi</taxon>
        <taxon>Dikarya</taxon>
        <taxon>Ascomycota</taxon>
        <taxon>Pezizomycotina</taxon>
        <taxon>Sordariomycetes</taxon>
        <taxon>Hypocreomycetidae</taxon>
        <taxon>Glomerellales</taxon>
        <taxon>Plectosphaerellaceae</taxon>
        <taxon>Plectosphaerella</taxon>
    </lineage>
</organism>
<dbReference type="Proteomes" id="UP000770015">
    <property type="component" value="Unassembled WGS sequence"/>
</dbReference>
<dbReference type="SUPFAM" id="SSF54695">
    <property type="entry name" value="POZ domain"/>
    <property type="match status" value="1"/>
</dbReference>
<dbReference type="EMBL" id="JAGSXJ010000039">
    <property type="protein sequence ID" value="KAH6664788.1"/>
    <property type="molecule type" value="Genomic_DNA"/>
</dbReference>
<dbReference type="OrthoDB" id="5326346at2759"/>
<evidence type="ECO:0000259" key="2">
    <source>
        <dbReference type="PROSITE" id="PS50097"/>
    </source>
</evidence>
<proteinExistence type="predicted"/>
<keyword evidence="4" id="KW-1185">Reference proteome</keyword>
<accession>A0A9P8V1I1</accession>
<feature type="region of interest" description="Disordered" evidence="1">
    <location>
        <begin position="1"/>
        <end position="34"/>
    </location>
</feature>
<dbReference type="InterPro" id="IPR000210">
    <property type="entry name" value="BTB/POZ_dom"/>
</dbReference>
<protein>
    <recommendedName>
        <fullName evidence="2">BTB domain-containing protein</fullName>
    </recommendedName>
</protein>
<sequence>MMDQPEPEPELTWNDVPVEPGALTKDVPVSQEDSPPAVEPELIVLHPCGDVVFLVPGTDFGKRFLVATAVLSVTSPFFRVLLASDAYKEGSEIKAGNCLKITLEHDDPDVMQILLSILHSKHNDEYNKLQPQINETICIHCDKYDCKDAMRP</sequence>
<evidence type="ECO:0000313" key="3">
    <source>
        <dbReference type="EMBL" id="KAH6664788.1"/>
    </source>
</evidence>
<dbReference type="InterPro" id="IPR011333">
    <property type="entry name" value="SKP1/BTB/POZ_sf"/>
</dbReference>
<dbReference type="Pfam" id="PF00651">
    <property type="entry name" value="BTB"/>
    <property type="match status" value="1"/>
</dbReference>
<evidence type="ECO:0000313" key="4">
    <source>
        <dbReference type="Proteomes" id="UP000770015"/>
    </source>
</evidence>
<dbReference type="Gene3D" id="3.30.710.10">
    <property type="entry name" value="Potassium Channel Kv1.1, Chain A"/>
    <property type="match status" value="1"/>
</dbReference>
<feature type="domain" description="BTB" evidence="2">
    <location>
        <begin position="49"/>
        <end position="120"/>
    </location>
</feature>
<comment type="caution">
    <text evidence="3">The sequence shown here is derived from an EMBL/GenBank/DDBJ whole genome shotgun (WGS) entry which is preliminary data.</text>
</comment>
<dbReference type="AlphaFoldDB" id="A0A9P8V1I1"/>
<evidence type="ECO:0000256" key="1">
    <source>
        <dbReference type="SAM" id="MobiDB-lite"/>
    </source>
</evidence>
<reference evidence="3" key="1">
    <citation type="journal article" date="2021" name="Nat. Commun.">
        <title>Genetic determinants of endophytism in the Arabidopsis root mycobiome.</title>
        <authorList>
            <person name="Mesny F."/>
            <person name="Miyauchi S."/>
            <person name="Thiergart T."/>
            <person name="Pickel B."/>
            <person name="Atanasova L."/>
            <person name="Karlsson M."/>
            <person name="Huettel B."/>
            <person name="Barry K.W."/>
            <person name="Haridas S."/>
            <person name="Chen C."/>
            <person name="Bauer D."/>
            <person name="Andreopoulos W."/>
            <person name="Pangilinan J."/>
            <person name="LaButti K."/>
            <person name="Riley R."/>
            <person name="Lipzen A."/>
            <person name="Clum A."/>
            <person name="Drula E."/>
            <person name="Henrissat B."/>
            <person name="Kohler A."/>
            <person name="Grigoriev I.V."/>
            <person name="Martin F.M."/>
            <person name="Hacquard S."/>
        </authorList>
    </citation>
    <scope>NUCLEOTIDE SEQUENCE</scope>
    <source>
        <strain evidence="3">MPI-SDFR-AT-0117</strain>
    </source>
</reference>